<dbReference type="PROSITE" id="PS51779">
    <property type="entry name" value="POTRA"/>
    <property type="match status" value="1"/>
</dbReference>
<dbReference type="Pfam" id="PF07244">
    <property type="entry name" value="POTRA"/>
    <property type="match status" value="1"/>
</dbReference>
<evidence type="ECO:0000313" key="9">
    <source>
        <dbReference type="Proteomes" id="UP001154259"/>
    </source>
</evidence>
<feature type="region of interest" description="Disordered" evidence="3">
    <location>
        <begin position="30"/>
        <end position="51"/>
    </location>
</feature>
<evidence type="ECO:0000259" key="5">
    <source>
        <dbReference type="PROSITE" id="PS51779"/>
    </source>
</evidence>
<evidence type="ECO:0000313" key="8">
    <source>
        <dbReference type="Proteomes" id="UP001154255"/>
    </source>
</evidence>
<evidence type="ECO:0000256" key="3">
    <source>
        <dbReference type="SAM" id="MobiDB-lite"/>
    </source>
</evidence>
<protein>
    <submittedName>
        <fullName evidence="6 7">Outer membrane protein assembly factor BamA (BamA)</fullName>
    </submittedName>
</protein>
<accession>A0A9W4XDT6</accession>
<dbReference type="GO" id="GO:0019867">
    <property type="term" value="C:outer membrane"/>
    <property type="evidence" value="ECO:0007669"/>
    <property type="project" value="InterPro"/>
</dbReference>
<reference evidence="7" key="1">
    <citation type="submission" date="2022-10" db="EMBL/GenBank/DDBJ databases">
        <authorList>
            <person name="Botero Cardona J."/>
        </authorList>
    </citation>
    <scope>NUCLEOTIDE SEQUENCE</scope>
    <source>
        <strain evidence="7">LMG 31819</strain>
        <strain evidence="6">R-53529</strain>
    </source>
</reference>
<dbReference type="Gene3D" id="3.10.20.310">
    <property type="entry name" value="membrane protein fhac"/>
    <property type="match status" value="1"/>
</dbReference>
<sequence length="142" mass="15785">MIKKRFLFSIMLLGGSFAISIVNAKPINARDSHESTQGKNQQNTQNNPSLDTHEEYISQPIVKKISFTGNTIFSSEVLLKAIPLKIQDVANANIIMDSMVKIAQIYKTKNIKVTITPVLEKIAISSTQIQFDIHEQLTGNAN</sequence>
<evidence type="ECO:0000256" key="4">
    <source>
        <dbReference type="SAM" id="SignalP"/>
    </source>
</evidence>
<comment type="subcellular location">
    <subcellularLocation>
        <location evidence="1">Membrane</location>
    </subcellularLocation>
</comment>
<gene>
    <name evidence="6" type="ORF">R53529_LOCUS1676</name>
    <name evidence="7" type="ORF">R53530_LOCUS1910</name>
</gene>
<organism evidence="7 8">
    <name type="scientific">Commensalibacter communis</name>
    <dbReference type="NCBI Taxonomy" id="2972786"/>
    <lineage>
        <taxon>Bacteria</taxon>
        <taxon>Pseudomonadati</taxon>
        <taxon>Pseudomonadota</taxon>
        <taxon>Alphaproteobacteria</taxon>
        <taxon>Acetobacterales</taxon>
        <taxon>Acetobacteraceae</taxon>
    </lineage>
</organism>
<dbReference type="EMBL" id="CAMXCS010000004">
    <property type="protein sequence ID" value="CAI3950578.1"/>
    <property type="molecule type" value="Genomic_DNA"/>
</dbReference>
<dbReference type="InterPro" id="IPR010827">
    <property type="entry name" value="BamA/TamA_POTRA"/>
</dbReference>
<keyword evidence="4" id="KW-0732">Signal</keyword>
<feature type="compositionally biased region" description="Low complexity" evidence="3">
    <location>
        <begin position="37"/>
        <end position="47"/>
    </location>
</feature>
<dbReference type="RefSeq" id="WP_271790107.1">
    <property type="nucleotide sequence ID" value="NZ_CAMXCM010000006.1"/>
</dbReference>
<feature type="signal peptide" evidence="4">
    <location>
        <begin position="1"/>
        <end position="24"/>
    </location>
</feature>
<dbReference type="Proteomes" id="UP001154259">
    <property type="component" value="Unassembled WGS sequence"/>
</dbReference>
<proteinExistence type="predicted"/>
<keyword evidence="2" id="KW-0472">Membrane</keyword>
<feature type="chain" id="PRO_5040864171" evidence="4">
    <location>
        <begin position="25"/>
        <end position="142"/>
    </location>
</feature>
<dbReference type="EMBL" id="CAMXCM010000006">
    <property type="protein sequence ID" value="CAI3952431.1"/>
    <property type="molecule type" value="Genomic_DNA"/>
</dbReference>
<dbReference type="InterPro" id="IPR034746">
    <property type="entry name" value="POTRA"/>
</dbReference>
<keyword evidence="9" id="KW-1185">Reference proteome</keyword>
<evidence type="ECO:0000313" key="6">
    <source>
        <dbReference type="EMBL" id="CAI3950578.1"/>
    </source>
</evidence>
<name>A0A9W4XDT6_9PROT</name>
<comment type="caution">
    <text evidence="7">The sequence shown here is derived from an EMBL/GenBank/DDBJ whole genome shotgun (WGS) entry which is preliminary data.</text>
</comment>
<dbReference type="Proteomes" id="UP001154255">
    <property type="component" value="Unassembled WGS sequence"/>
</dbReference>
<dbReference type="AlphaFoldDB" id="A0A9W4XDT6"/>
<feature type="domain" description="POTRA" evidence="5">
    <location>
        <begin position="60"/>
        <end position="136"/>
    </location>
</feature>
<evidence type="ECO:0000256" key="2">
    <source>
        <dbReference type="ARBA" id="ARBA00023136"/>
    </source>
</evidence>
<evidence type="ECO:0000256" key="1">
    <source>
        <dbReference type="ARBA" id="ARBA00004370"/>
    </source>
</evidence>
<evidence type="ECO:0000313" key="7">
    <source>
        <dbReference type="EMBL" id="CAI3952431.1"/>
    </source>
</evidence>